<accession>A0ABS2Q7P4</accession>
<evidence type="ECO:0000313" key="2">
    <source>
        <dbReference type="Proteomes" id="UP000823201"/>
    </source>
</evidence>
<proteinExistence type="predicted"/>
<evidence type="ECO:0000313" key="1">
    <source>
        <dbReference type="EMBL" id="MBM7657809.1"/>
    </source>
</evidence>
<dbReference type="Proteomes" id="UP000823201">
    <property type="component" value="Unassembled WGS sequence"/>
</dbReference>
<comment type="caution">
    <text evidence="1">The sequence shown here is derived from an EMBL/GenBank/DDBJ whole genome shotgun (WGS) entry which is preliminary data.</text>
</comment>
<reference evidence="1 2" key="1">
    <citation type="submission" date="2021-01" db="EMBL/GenBank/DDBJ databases">
        <title>Genomic Encyclopedia of Type Strains, Phase IV (KMG-IV): sequencing the most valuable type-strain genomes for metagenomic binning, comparative biology and taxonomic classification.</title>
        <authorList>
            <person name="Goeker M."/>
        </authorList>
    </citation>
    <scope>NUCLEOTIDE SEQUENCE [LARGE SCALE GENOMIC DNA]</scope>
    <source>
        <strain evidence="1 2">DSM 100968</strain>
    </source>
</reference>
<dbReference type="RefSeq" id="WP_205006125.1">
    <property type="nucleotide sequence ID" value="NZ_CBCRXA010000006.1"/>
</dbReference>
<protein>
    <submittedName>
        <fullName evidence="1">Uncharacterized protein</fullName>
    </submittedName>
</protein>
<name>A0ABS2Q7P4_9BACL</name>
<keyword evidence="2" id="KW-1185">Reference proteome</keyword>
<gene>
    <name evidence="1" type="ORF">JOC27_001259</name>
</gene>
<sequence length="56" mass="6466">MEKELSRLRLRGKFFLLWVEMEGFFFGAGEKSCPLLMGVERTFPVALKGKVLPFLD</sequence>
<dbReference type="EMBL" id="JAFBEV010000008">
    <property type="protein sequence ID" value="MBM7657809.1"/>
    <property type="molecule type" value="Genomic_DNA"/>
</dbReference>
<organism evidence="1 2">
    <name type="scientific">Sporolactobacillus spathodeae</name>
    <dbReference type="NCBI Taxonomy" id="1465502"/>
    <lineage>
        <taxon>Bacteria</taxon>
        <taxon>Bacillati</taxon>
        <taxon>Bacillota</taxon>
        <taxon>Bacilli</taxon>
        <taxon>Bacillales</taxon>
        <taxon>Sporolactobacillaceae</taxon>
        <taxon>Sporolactobacillus</taxon>
    </lineage>
</organism>